<dbReference type="InterPro" id="IPR019904">
    <property type="entry name" value="Peroxiredoxin_OsmC"/>
</dbReference>
<dbReference type="OrthoDB" id="9807532at2"/>
<evidence type="ECO:0000313" key="1">
    <source>
        <dbReference type="EMBL" id="ADQ19236.1"/>
    </source>
</evidence>
<dbReference type="GO" id="GO:0006979">
    <property type="term" value="P:response to oxidative stress"/>
    <property type="evidence" value="ECO:0007669"/>
    <property type="project" value="InterPro"/>
</dbReference>
<gene>
    <name evidence="1" type="ordered locus">Lbys_3588</name>
</gene>
<organism evidence="1 2">
    <name type="scientific">Leadbetterella byssophila (strain DSM 17132 / JCM 16389 / KACC 11308 / NBRC 106382 / 4M15)</name>
    <dbReference type="NCBI Taxonomy" id="649349"/>
    <lineage>
        <taxon>Bacteria</taxon>
        <taxon>Pseudomonadati</taxon>
        <taxon>Bacteroidota</taxon>
        <taxon>Cytophagia</taxon>
        <taxon>Cytophagales</taxon>
        <taxon>Leadbetterellaceae</taxon>
        <taxon>Leadbetterella</taxon>
    </lineage>
</organism>
<dbReference type="EMBL" id="CP002305">
    <property type="protein sequence ID" value="ADQ19236.1"/>
    <property type="molecule type" value="Genomic_DNA"/>
</dbReference>
<dbReference type="InterPro" id="IPR015946">
    <property type="entry name" value="KH_dom-like_a/b"/>
</dbReference>
<dbReference type="KEGG" id="lby:Lbys_3588"/>
<evidence type="ECO:0000313" key="2">
    <source>
        <dbReference type="Proteomes" id="UP000007435"/>
    </source>
</evidence>
<dbReference type="STRING" id="649349.Lbys_3588"/>
<name>E4RZU4_LEAB4</name>
<reference evidence="1 2" key="2">
    <citation type="journal article" date="2011" name="Stand. Genomic Sci.">
        <title>Complete genome sequence of Leadbetterella byssophila type strain (4M15).</title>
        <authorList>
            <person name="Abt B."/>
            <person name="Teshima H."/>
            <person name="Lucas S."/>
            <person name="Lapidus A."/>
            <person name="Del Rio T.G."/>
            <person name="Nolan M."/>
            <person name="Tice H."/>
            <person name="Cheng J.F."/>
            <person name="Pitluck S."/>
            <person name="Liolios K."/>
            <person name="Pagani I."/>
            <person name="Ivanova N."/>
            <person name="Mavromatis K."/>
            <person name="Pati A."/>
            <person name="Tapia R."/>
            <person name="Han C."/>
            <person name="Goodwin L."/>
            <person name="Chen A."/>
            <person name="Palaniappan K."/>
            <person name="Land M."/>
            <person name="Hauser L."/>
            <person name="Chang Y.J."/>
            <person name="Jeffries C.D."/>
            <person name="Rohde M."/>
            <person name="Goker M."/>
            <person name="Tindall B.J."/>
            <person name="Detter J.C."/>
            <person name="Woyke T."/>
            <person name="Bristow J."/>
            <person name="Eisen J.A."/>
            <person name="Markowitz V."/>
            <person name="Hugenholtz P."/>
            <person name="Klenk H.P."/>
            <person name="Kyrpides N.C."/>
        </authorList>
    </citation>
    <scope>NUCLEOTIDE SEQUENCE [LARGE SCALE GENOMIC DNA]</scope>
    <source>
        <strain evidence="2">DSM 17132 / JCM 16389 / KACC 11308 / NBRC 106382 / 4M15</strain>
    </source>
</reference>
<dbReference type="GO" id="GO:0004601">
    <property type="term" value="F:peroxidase activity"/>
    <property type="evidence" value="ECO:0007669"/>
    <property type="project" value="InterPro"/>
</dbReference>
<keyword evidence="2" id="KW-1185">Reference proteome</keyword>
<dbReference type="InterPro" id="IPR052707">
    <property type="entry name" value="OsmC_Ohr_Peroxiredoxin"/>
</dbReference>
<dbReference type="PANTHER" id="PTHR42830">
    <property type="entry name" value="OSMOTICALLY INDUCIBLE FAMILY PROTEIN"/>
    <property type="match status" value="1"/>
</dbReference>
<dbReference type="InterPro" id="IPR036102">
    <property type="entry name" value="OsmC/Ohrsf"/>
</dbReference>
<sequence>MKRSAKAIWNGNLKEGKGQLSTQSQALSQTPYTFVSRFDEGKGTNPEELIAAAHAGCFTMKLNADLSAAGYLPTQIETTAEVTLIQGIISQSALSLNANVPGLTLEDFQNFALEAKANCPVSKVLNLEITLNIQSFNGINI</sequence>
<dbReference type="PANTHER" id="PTHR42830:SF1">
    <property type="entry name" value="OSMOTICALLY INDUCIBLE FAMILY PROTEIN"/>
    <property type="match status" value="1"/>
</dbReference>
<accession>E4RZU4</accession>
<reference key="1">
    <citation type="submission" date="2010-11" db="EMBL/GenBank/DDBJ databases">
        <title>The complete genome of Leadbetterella byssophila DSM 17132.</title>
        <authorList>
            <consortium name="US DOE Joint Genome Institute (JGI-PGF)"/>
            <person name="Lucas S."/>
            <person name="Copeland A."/>
            <person name="Lapidus A."/>
            <person name="Glavina del Rio T."/>
            <person name="Dalin E."/>
            <person name="Tice H."/>
            <person name="Bruce D."/>
            <person name="Goodwin L."/>
            <person name="Pitluck S."/>
            <person name="Kyrpides N."/>
            <person name="Mavromatis K."/>
            <person name="Ivanova N."/>
            <person name="Teshima H."/>
            <person name="Brettin T."/>
            <person name="Detter J.C."/>
            <person name="Han C."/>
            <person name="Tapia R."/>
            <person name="Land M."/>
            <person name="Hauser L."/>
            <person name="Markowitz V."/>
            <person name="Cheng J.-F."/>
            <person name="Hugenholtz P."/>
            <person name="Woyke T."/>
            <person name="Wu D."/>
            <person name="Tindall B."/>
            <person name="Pomrenke H.G."/>
            <person name="Brambilla E."/>
            <person name="Klenk H.-P."/>
            <person name="Eisen J.A."/>
        </authorList>
    </citation>
    <scope>NUCLEOTIDE SEQUENCE [LARGE SCALE GENOMIC DNA]</scope>
    <source>
        <strain>DSM 17132</strain>
    </source>
</reference>
<dbReference type="Proteomes" id="UP000007435">
    <property type="component" value="Chromosome"/>
</dbReference>
<dbReference type="Gene3D" id="3.30.300.20">
    <property type="match status" value="1"/>
</dbReference>
<protein>
    <submittedName>
        <fullName evidence="1">Peroxiredoxin, OsmC subfamily</fullName>
    </submittedName>
</protein>
<dbReference type="HOGENOM" id="CLU_106355_1_0_10"/>
<dbReference type="RefSeq" id="WP_013410257.1">
    <property type="nucleotide sequence ID" value="NC_014655.1"/>
</dbReference>
<dbReference type="SUPFAM" id="SSF82784">
    <property type="entry name" value="OsmC-like"/>
    <property type="match status" value="1"/>
</dbReference>
<dbReference type="Pfam" id="PF02566">
    <property type="entry name" value="OsmC"/>
    <property type="match status" value="1"/>
</dbReference>
<dbReference type="eggNOG" id="COG1764">
    <property type="taxonomic scope" value="Bacteria"/>
</dbReference>
<dbReference type="NCBIfam" id="TIGR03562">
    <property type="entry name" value="osmo_induc_OsmC"/>
    <property type="match status" value="1"/>
</dbReference>
<proteinExistence type="predicted"/>
<dbReference type="InterPro" id="IPR003718">
    <property type="entry name" value="OsmC/Ohr_fam"/>
</dbReference>
<dbReference type="AlphaFoldDB" id="E4RZU4"/>